<keyword evidence="1" id="KW-0812">Transmembrane</keyword>
<name>A0A9D1JTA1_9FIRM</name>
<keyword evidence="1" id="KW-1133">Transmembrane helix</keyword>
<dbReference type="Proteomes" id="UP000886741">
    <property type="component" value="Unassembled WGS sequence"/>
</dbReference>
<feature type="non-terminal residue" evidence="2">
    <location>
        <position position="1"/>
    </location>
</feature>
<feature type="transmembrane region" description="Helical" evidence="1">
    <location>
        <begin position="12"/>
        <end position="45"/>
    </location>
</feature>
<evidence type="ECO:0000313" key="3">
    <source>
        <dbReference type="Proteomes" id="UP000886741"/>
    </source>
</evidence>
<dbReference type="AlphaFoldDB" id="A0A9D1JTA1"/>
<evidence type="ECO:0000256" key="1">
    <source>
        <dbReference type="SAM" id="Phobius"/>
    </source>
</evidence>
<dbReference type="EMBL" id="DVJJ01000095">
    <property type="protein sequence ID" value="HIS64986.1"/>
    <property type="molecule type" value="Genomic_DNA"/>
</dbReference>
<reference evidence="2" key="1">
    <citation type="submission" date="2020-10" db="EMBL/GenBank/DDBJ databases">
        <authorList>
            <person name="Gilroy R."/>
        </authorList>
    </citation>
    <scope>NUCLEOTIDE SEQUENCE</scope>
    <source>
        <strain evidence="2">ChiBcec16-1751</strain>
    </source>
</reference>
<accession>A0A9D1JTA1</accession>
<proteinExistence type="predicted"/>
<organism evidence="2 3">
    <name type="scientific">Candidatus Avoscillospira avistercoris</name>
    <dbReference type="NCBI Taxonomy" id="2840707"/>
    <lineage>
        <taxon>Bacteria</taxon>
        <taxon>Bacillati</taxon>
        <taxon>Bacillota</taxon>
        <taxon>Clostridia</taxon>
        <taxon>Eubacteriales</taxon>
        <taxon>Oscillospiraceae</taxon>
        <taxon>Oscillospiraceae incertae sedis</taxon>
        <taxon>Candidatus Avoscillospira</taxon>
    </lineage>
</organism>
<protein>
    <submittedName>
        <fullName evidence="2">Uncharacterized protein</fullName>
    </submittedName>
</protein>
<sequence>LLFYIIPFKMKWLAWFYLGSIVLGFFTLPFPYCLFPVVALLNYFLFFGREIQNVLPRMGSYHRSYTPPRKTAAPNPQWADRYRGKDGQKPYRHKCTVCGRTDADYPELEFRYCSRCKGYYCYCSDHINNHAHIQ</sequence>
<comment type="caution">
    <text evidence="2">The sequence shown here is derived from an EMBL/GenBank/DDBJ whole genome shotgun (WGS) entry which is preliminary data.</text>
</comment>
<evidence type="ECO:0000313" key="2">
    <source>
        <dbReference type="EMBL" id="HIS64986.1"/>
    </source>
</evidence>
<keyword evidence="1" id="KW-0472">Membrane</keyword>
<reference evidence="2" key="2">
    <citation type="journal article" date="2021" name="PeerJ">
        <title>Extensive microbial diversity within the chicken gut microbiome revealed by metagenomics and culture.</title>
        <authorList>
            <person name="Gilroy R."/>
            <person name="Ravi A."/>
            <person name="Getino M."/>
            <person name="Pursley I."/>
            <person name="Horton D.L."/>
            <person name="Alikhan N.F."/>
            <person name="Baker D."/>
            <person name="Gharbi K."/>
            <person name="Hall N."/>
            <person name="Watson M."/>
            <person name="Adriaenssens E.M."/>
            <person name="Foster-Nyarko E."/>
            <person name="Jarju S."/>
            <person name="Secka A."/>
            <person name="Antonio M."/>
            <person name="Oren A."/>
            <person name="Chaudhuri R.R."/>
            <person name="La Ragione R."/>
            <person name="Hildebrand F."/>
            <person name="Pallen M.J."/>
        </authorList>
    </citation>
    <scope>NUCLEOTIDE SEQUENCE</scope>
    <source>
        <strain evidence="2">ChiBcec16-1751</strain>
    </source>
</reference>
<gene>
    <name evidence="2" type="ORF">IAA83_06410</name>
</gene>